<dbReference type="EMBL" id="FMWD01000008">
    <property type="protein sequence ID" value="SCZ64330.1"/>
    <property type="molecule type" value="Genomic_DNA"/>
</dbReference>
<protein>
    <submittedName>
        <fullName evidence="1">Uncharacterized protein</fullName>
    </submittedName>
</protein>
<name>A0A1G5QS18_9GAMM</name>
<gene>
    <name evidence="1" type="ORF">SAMN03097708_02610</name>
</gene>
<evidence type="ECO:0000313" key="2">
    <source>
        <dbReference type="Proteomes" id="UP000199648"/>
    </source>
</evidence>
<sequence>MSAPVIKTAIPKRRYQLGEFLVTVLGEVESGDGVDYRYIMAVVQEANPKPNLFLSIEPNSGEIGEGRWALRVSMPDGSQVIGASDKWGDLDTFTREGLSMVQKILALEDEMAYQLA</sequence>
<evidence type="ECO:0000313" key="1">
    <source>
        <dbReference type="EMBL" id="SCZ64330.1"/>
    </source>
</evidence>
<dbReference type="STRING" id="415747.SAMN03097708_02610"/>
<accession>A0A1G5QS18</accession>
<dbReference type="OrthoDB" id="7060864at2"/>
<organism evidence="1 2">
    <name type="scientific">Thiohalomonas denitrificans</name>
    <dbReference type="NCBI Taxonomy" id="415747"/>
    <lineage>
        <taxon>Bacteria</taxon>
        <taxon>Pseudomonadati</taxon>
        <taxon>Pseudomonadota</taxon>
        <taxon>Gammaproteobacteria</taxon>
        <taxon>Thiohalomonadales</taxon>
        <taxon>Thiohalomonadaceae</taxon>
        <taxon>Thiohalomonas</taxon>
    </lineage>
</organism>
<dbReference type="Proteomes" id="UP000199648">
    <property type="component" value="Unassembled WGS sequence"/>
</dbReference>
<reference evidence="1 2" key="1">
    <citation type="submission" date="2016-10" db="EMBL/GenBank/DDBJ databases">
        <authorList>
            <person name="de Groot N.N."/>
        </authorList>
    </citation>
    <scope>NUCLEOTIDE SEQUENCE [LARGE SCALE GENOMIC DNA]</scope>
    <source>
        <strain evidence="1 2">HLD2</strain>
    </source>
</reference>
<proteinExistence type="predicted"/>
<keyword evidence="2" id="KW-1185">Reference proteome</keyword>
<dbReference type="RefSeq" id="WP_092997969.1">
    <property type="nucleotide sequence ID" value="NZ_FMWD01000008.1"/>
</dbReference>
<dbReference type="AlphaFoldDB" id="A0A1G5QS18"/>